<evidence type="ECO:0000259" key="4">
    <source>
        <dbReference type="Pfam" id="PF00535"/>
    </source>
</evidence>
<dbReference type="PANTHER" id="PTHR43179">
    <property type="entry name" value="RHAMNOSYLTRANSFERASE WBBL"/>
    <property type="match status" value="1"/>
</dbReference>
<evidence type="ECO:0000313" key="5">
    <source>
        <dbReference type="EMBL" id="GAH50077.1"/>
    </source>
</evidence>
<protein>
    <recommendedName>
        <fullName evidence="4">Glycosyltransferase 2-like domain-containing protein</fullName>
    </recommendedName>
</protein>
<evidence type="ECO:0000256" key="2">
    <source>
        <dbReference type="ARBA" id="ARBA00022676"/>
    </source>
</evidence>
<reference evidence="5" key="1">
    <citation type="journal article" date="2014" name="Front. Microbiol.">
        <title>High frequency of phylogenetically diverse reductive dehalogenase-homologous genes in deep subseafloor sedimentary metagenomes.</title>
        <authorList>
            <person name="Kawai M."/>
            <person name="Futagami T."/>
            <person name="Toyoda A."/>
            <person name="Takaki Y."/>
            <person name="Nishi S."/>
            <person name="Hori S."/>
            <person name="Arai W."/>
            <person name="Tsubouchi T."/>
            <person name="Morono Y."/>
            <person name="Uchiyama I."/>
            <person name="Ito T."/>
            <person name="Fujiyama A."/>
            <person name="Inagaki F."/>
            <person name="Takami H."/>
        </authorList>
    </citation>
    <scope>NUCLEOTIDE SEQUENCE</scope>
    <source>
        <strain evidence="5">Expedition CK06-06</strain>
    </source>
</reference>
<accession>X1FYL3</accession>
<dbReference type="GO" id="GO:0016757">
    <property type="term" value="F:glycosyltransferase activity"/>
    <property type="evidence" value="ECO:0007669"/>
    <property type="project" value="UniProtKB-KW"/>
</dbReference>
<keyword evidence="3" id="KW-0808">Transferase</keyword>
<comment type="caution">
    <text evidence="5">The sequence shown here is derived from an EMBL/GenBank/DDBJ whole genome shotgun (WGS) entry which is preliminary data.</text>
</comment>
<evidence type="ECO:0000256" key="3">
    <source>
        <dbReference type="ARBA" id="ARBA00022679"/>
    </source>
</evidence>
<gene>
    <name evidence="5" type="ORF">S03H2_27546</name>
</gene>
<feature type="domain" description="Glycosyltransferase 2-like" evidence="4">
    <location>
        <begin position="7"/>
        <end position="116"/>
    </location>
</feature>
<dbReference type="InterPro" id="IPR029044">
    <property type="entry name" value="Nucleotide-diphossugar_trans"/>
</dbReference>
<keyword evidence="2" id="KW-0328">Glycosyltransferase</keyword>
<dbReference type="Pfam" id="PF00535">
    <property type="entry name" value="Glycos_transf_2"/>
    <property type="match status" value="1"/>
</dbReference>
<sequence>MRDDVTIGLITWNAFDALKVSYEYHLLNTPKETKFTIIDNNSLQQVGNFLKEKQKDRHFEIKIILNKDNFGFARACNQLFESCETEYLILMNPDIFVVAPDWLDKLIVAFERHKEDKIGLLGCKLV</sequence>
<dbReference type="InterPro" id="IPR001173">
    <property type="entry name" value="Glyco_trans_2-like"/>
</dbReference>
<dbReference type="EMBL" id="BARU01016578">
    <property type="protein sequence ID" value="GAH50077.1"/>
    <property type="molecule type" value="Genomic_DNA"/>
</dbReference>
<proteinExistence type="inferred from homology"/>
<dbReference type="SUPFAM" id="SSF53448">
    <property type="entry name" value="Nucleotide-diphospho-sugar transferases"/>
    <property type="match status" value="1"/>
</dbReference>
<dbReference type="PANTHER" id="PTHR43179:SF12">
    <property type="entry name" value="GALACTOFURANOSYLTRANSFERASE GLFT2"/>
    <property type="match status" value="1"/>
</dbReference>
<feature type="non-terminal residue" evidence="5">
    <location>
        <position position="126"/>
    </location>
</feature>
<comment type="similarity">
    <text evidence="1">Belongs to the glycosyltransferase 2 family.</text>
</comment>
<evidence type="ECO:0000256" key="1">
    <source>
        <dbReference type="ARBA" id="ARBA00006739"/>
    </source>
</evidence>
<name>X1FYL3_9ZZZZ</name>
<organism evidence="5">
    <name type="scientific">marine sediment metagenome</name>
    <dbReference type="NCBI Taxonomy" id="412755"/>
    <lineage>
        <taxon>unclassified sequences</taxon>
        <taxon>metagenomes</taxon>
        <taxon>ecological metagenomes</taxon>
    </lineage>
</organism>
<dbReference type="AlphaFoldDB" id="X1FYL3"/>
<dbReference type="Gene3D" id="3.90.550.10">
    <property type="entry name" value="Spore Coat Polysaccharide Biosynthesis Protein SpsA, Chain A"/>
    <property type="match status" value="1"/>
</dbReference>